<accession>A0A2H3JP20</accession>
<keyword evidence="2" id="KW-1185">Reference proteome</keyword>
<dbReference type="EMBL" id="KB468146">
    <property type="protein sequence ID" value="PCH43932.1"/>
    <property type="molecule type" value="Genomic_DNA"/>
</dbReference>
<proteinExistence type="predicted"/>
<organism evidence="1 2">
    <name type="scientific">Wolfiporia cocos (strain MD-104)</name>
    <name type="common">Brown rot fungus</name>
    <dbReference type="NCBI Taxonomy" id="742152"/>
    <lineage>
        <taxon>Eukaryota</taxon>
        <taxon>Fungi</taxon>
        <taxon>Dikarya</taxon>
        <taxon>Basidiomycota</taxon>
        <taxon>Agaricomycotina</taxon>
        <taxon>Agaricomycetes</taxon>
        <taxon>Polyporales</taxon>
        <taxon>Phaeolaceae</taxon>
        <taxon>Wolfiporia</taxon>
    </lineage>
</organism>
<dbReference type="Proteomes" id="UP000218811">
    <property type="component" value="Unassembled WGS sequence"/>
</dbReference>
<sequence length="86" mass="9447">MIHDTRAASKTNLAGSVDLFRSVESISPLSPRVSLEETLFPAVHMVAIGMWQATSWLQRKYICENDSIQPFVGLTGTGPLILDSSR</sequence>
<name>A0A2H3JP20_WOLCO</name>
<protein>
    <submittedName>
        <fullName evidence="1">Uncharacterized protein</fullName>
    </submittedName>
</protein>
<evidence type="ECO:0000313" key="1">
    <source>
        <dbReference type="EMBL" id="PCH43932.1"/>
    </source>
</evidence>
<reference evidence="1 2" key="1">
    <citation type="journal article" date="2012" name="Science">
        <title>The Paleozoic origin of enzymatic lignin decomposition reconstructed from 31 fungal genomes.</title>
        <authorList>
            <person name="Floudas D."/>
            <person name="Binder M."/>
            <person name="Riley R."/>
            <person name="Barry K."/>
            <person name="Blanchette R.A."/>
            <person name="Henrissat B."/>
            <person name="Martinez A.T."/>
            <person name="Otillar R."/>
            <person name="Spatafora J.W."/>
            <person name="Yadav J.S."/>
            <person name="Aerts A."/>
            <person name="Benoit I."/>
            <person name="Boyd A."/>
            <person name="Carlson A."/>
            <person name="Copeland A."/>
            <person name="Coutinho P.M."/>
            <person name="de Vries R.P."/>
            <person name="Ferreira P."/>
            <person name="Findley K."/>
            <person name="Foster B."/>
            <person name="Gaskell J."/>
            <person name="Glotzer D."/>
            <person name="Gorecki P."/>
            <person name="Heitman J."/>
            <person name="Hesse C."/>
            <person name="Hori C."/>
            <person name="Igarashi K."/>
            <person name="Jurgens J.A."/>
            <person name="Kallen N."/>
            <person name="Kersten P."/>
            <person name="Kohler A."/>
            <person name="Kuees U."/>
            <person name="Kumar T.K.A."/>
            <person name="Kuo A."/>
            <person name="LaButti K."/>
            <person name="Larrondo L.F."/>
            <person name="Lindquist E."/>
            <person name="Ling A."/>
            <person name="Lombard V."/>
            <person name="Lucas S."/>
            <person name="Lundell T."/>
            <person name="Martin R."/>
            <person name="McLaughlin D.J."/>
            <person name="Morgenstern I."/>
            <person name="Morin E."/>
            <person name="Murat C."/>
            <person name="Nagy L.G."/>
            <person name="Nolan M."/>
            <person name="Ohm R.A."/>
            <person name="Patyshakuliyeva A."/>
            <person name="Rokas A."/>
            <person name="Ruiz-Duenas F.J."/>
            <person name="Sabat G."/>
            <person name="Salamov A."/>
            <person name="Samejima M."/>
            <person name="Schmutz J."/>
            <person name="Slot J.C."/>
            <person name="St John F."/>
            <person name="Stenlid J."/>
            <person name="Sun H."/>
            <person name="Sun S."/>
            <person name="Syed K."/>
            <person name="Tsang A."/>
            <person name="Wiebenga A."/>
            <person name="Young D."/>
            <person name="Pisabarro A."/>
            <person name="Eastwood D.C."/>
            <person name="Martin F."/>
            <person name="Cullen D."/>
            <person name="Grigoriev I.V."/>
            <person name="Hibbett D.S."/>
        </authorList>
    </citation>
    <scope>NUCLEOTIDE SEQUENCE [LARGE SCALE GENOMIC DNA]</scope>
    <source>
        <strain evidence="1 2">MD-104</strain>
    </source>
</reference>
<gene>
    <name evidence="1" type="ORF">WOLCODRAFT_138682</name>
</gene>
<evidence type="ECO:0000313" key="2">
    <source>
        <dbReference type="Proteomes" id="UP000218811"/>
    </source>
</evidence>
<dbReference type="AlphaFoldDB" id="A0A2H3JP20"/>